<keyword evidence="3" id="KW-1185">Reference proteome</keyword>
<dbReference type="EMBL" id="JAIWYP010000003">
    <property type="protein sequence ID" value="KAH3851928.1"/>
    <property type="molecule type" value="Genomic_DNA"/>
</dbReference>
<accession>A0A9D4L633</accession>
<feature type="region of interest" description="Disordered" evidence="1">
    <location>
        <begin position="16"/>
        <end position="35"/>
    </location>
</feature>
<dbReference type="AlphaFoldDB" id="A0A9D4L633"/>
<gene>
    <name evidence="2" type="ORF">DPMN_094415</name>
</gene>
<name>A0A9D4L633_DREPO</name>
<reference evidence="2" key="2">
    <citation type="submission" date="2020-11" db="EMBL/GenBank/DDBJ databases">
        <authorList>
            <person name="McCartney M.A."/>
            <person name="Auch B."/>
            <person name="Kono T."/>
            <person name="Mallez S."/>
            <person name="Becker A."/>
            <person name="Gohl D.M."/>
            <person name="Silverstein K.A.T."/>
            <person name="Koren S."/>
            <person name="Bechman K.B."/>
            <person name="Herman A."/>
            <person name="Abrahante J.E."/>
            <person name="Garbe J."/>
        </authorList>
    </citation>
    <scope>NUCLEOTIDE SEQUENCE</scope>
    <source>
        <strain evidence="2">Duluth1</strain>
        <tissue evidence="2">Whole animal</tissue>
    </source>
</reference>
<evidence type="ECO:0000313" key="2">
    <source>
        <dbReference type="EMBL" id="KAH3851928.1"/>
    </source>
</evidence>
<evidence type="ECO:0000313" key="3">
    <source>
        <dbReference type="Proteomes" id="UP000828390"/>
    </source>
</evidence>
<reference evidence="2" key="1">
    <citation type="journal article" date="2019" name="bioRxiv">
        <title>The Genome of the Zebra Mussel, Dreissena polymorpha: A Resource for Invasive Species Research.</title>
        <authorList>
            <person name="McCartney M.A."/>
            <person name="Auch B."/>
            <person name="Kono T."/>
            <person name="Mallez S."/>
            <person name="Zhang Y."/>
            <person name="Obille A."/>
            <person name="Becker A."/>
            <person name="Abrahante J.E."/>
            <person name="Garbe J."/>
            <person name="Badalamenti J.P."/>
            <person name="Herman A."/>
            <person name="Mangelson H."/>
            <person name="Liachko I."/>
            <person name="Sullivan S."/>
            <person name="Sone E.D."/>
            <person name="Koren S."/>
            <person name="Silverstein K.A.T."/>
            <person name="Beckman K.B."/>
            <person name="Gohl D.M."/>
        </authorList>
    </citation>
    <scope>NUCLEOTIDE SEQUENCE</scope>
    <source>
        <strain evidence="2">Duluth1</strain>
        <tissue evidence="2">Whole animal</tissue>
    </source>
</reference>
<organism evidence="2 3">
    <name type="scientific">Dreissena polymorpha</name>
    <name type="common">Zebra mussel</name>
    <name type="synonym">Mytilus polymorpha</name>
    <dbReference type="NCBI Taxonomy" id="45954"/>
    <lineage>
        <taxon>Eukaryota</taxon>
        <taxon>Metazoa</taxon>
        <taxon>Spiralia</taxon>
        <taxon>Lophotrochozoa</taxon>
        <taxon>Mollusca</taxon>
        <taxon>Bivalvia</taxon>
        <taxon>Autobranchia</taxon>
        <taxon>Heteroconchia</taxon>
        <taxon>Euheterodonta</taxon>
        <taxon>Imparidentia</taxon>
        <taxon>Neoheterodontei</taxon>
        <taxon>Myida</taxon>
        <taxon>Dreissenoidea</taxon>
        <taxon>Dreissenidae</taxon>
        <taxon>Dreissena</taxon>
    </lineage>
</organism>
<protein>
    <submittedName>
        <fullName evidence="2">Uncharacterized protein</fullName>
    </submittedName>
</protein>
<proteinExistence type="predicted"/>
<dbReference type="Proteomes" id="UP000828390">
    <property type="component" value="Unassembled WGS sequence"/>
</dbReference>
<evidence type="ECO:0000256" key="1">
    <source>
        <dbReference type="SAM" id="MobiDB-lite"/>
    </source>
</evidence>
<sequence length="76" mass="8651">MSDDLDPVLLQAILSQKEHQRESGAGKGKKLTPEQAEARRRRLWVSIAKKEIPKVGSYLLELSLVMRKWGLMHGLK</sequence>
<comment type="caution">
    <text evidence="2">The sequence shown here is derived from an EMBL/GenBank/DDBJ whole genome shotgun (WGS) entry which is preliminary data.</text>
</comment>